<evidence type="ECO:0000256" key="1">
    <source>
        <dbReference type="SAM" id="MobiDB-lite"/>
    </source>
</evidence>
<proteinExistence type="predicted"/>
<dbReference type="AlphaFoldDB" id="A0A0B6Y748"/>
<accession>A0A0B6Y748</accession>
<protein>
    <submittedName>
        <fullName evidence="2">Uncharacterized protein</fullName>
    </submittedName>
</protein>
<reference evidence="2" key="1">
    <citation type="submission" date="2014-12" db="EMBL/GenBank/DDBJ databases">
        <title>Insight into the proteome of Arion vulgaris.</title>
        <authorList>
            <person name="Aradska J."/>
            <person name="Bulat T."/>
            <person name="Smidak R."/>
            <person name="Sarate P."/>
            <person name="Gangsoo J."/>
            <person name="Sialana F."/>
            <person name="Bilban M."/>
            <person name="Lubec G."/>
        </authorList>
    </citation>
    <scope>NUCLEOTIDE SEQUENCE</scope>
    <source>
        <tissue evidence="2">Skin</tissue>
    </source>
</reference>
<organism evidence="2">
    <name type="scientific">Arion vulgaris</name>
    <dbReference type="NCBI Taxonomy" id="1028688"/>
    <lineage>
        <taxon>Eukaryota</taxon>
        <taxon>Metazoa</taxon>
        <taxon>Spiralia</taxon>
        <taxon>Lophotrochozoa</taxon>
        <taxon>Mollusca</taxon>
        <taxon>Gastropoda</taxon>
        <taxon>Heterobranchia</taxon>
        <taxon>Euthyneura</taxon>
        <taxon>Panpulmonata</taxon>
        <taxon>Eupulmonata</taxon>
        <taxon>Stylommatophora</taxon>
        <taxon>Helicina</taxon>
        <taxon>Arionoidea</taxon>
        <taxon>Arionidae</taxon>
        <taxon>Arion</taxon>
    </lineage>
</organism>
<dbReference type="EMBL" id="HACG01005312">
    <property type="protein sequence ID" value="CEK52177.1"/>
    <property type="molecule type" value="Transcribed_RNA"/>
</dbReference>
<feature type="region of interest" description="Disordered" evidence="1">
    <location>
        <begin position="111"/>
        <end position="130"/>
    </location>
</feature>
<evidence type="ECO:0000313" key="2">
    <source>
        <dbReference type="EMBL" id="CEK52177.1"/>
    </source>
</evidence>
<sequence length="130" mass="15185">MFEEDLRWLFNENWRAVVKRCLLPELANADVDQAFALMNITGADTPNLLERFRTAVWGRIRNEATTKRHADSRDPYLSLVYEADTIADNLEHRQFIRTAFRRNLEAARDVHRQNGDENRAQAASDLLDRL</sequence>
<name>A0A0B6Y748_9EUPU</name>
<gene>
    <name evidence="2" type="primary">ORF15788</name>
</gene>